<protein>
    <submittedName>
        <fullName evidence="10">Glycosyltransferase family 39 protein</fullName>
        <ecNumber evidence="10">2.4.-.-</ecNumber>
    </submittedName>
</protein>
<evidence type="ECO:0000259" key="9">
    <source>
        <dbReference type="Pfam" id="PF13231"/>
    </source>
</evidence>
<keyword evidence="6 8" id="KW-1133">Transmembrane helix</keyword>
<keyword evidence="3 10" id="KW-0328">Glycosyltransferase</keyword>
<feature type="transmembrane region" description="Helical" evidence="8">
    <location>
        <begin position="346"/>
        <end position="364"/>
    </location>
</feature>
<dbReference type="Pfam" id="PF13231">
    <property type="entry name" value="PMT_2"/>
    <property type="match status" value="1"/>
</dbReference>
<evidence type="ECO:0000313" key="11">
    <source>
        <dbReference type="Proteomes" id="UP000766336"/>
    </source>
</evidence>
<organism evidence="10 11">
    <name type="scientific">Roseococcus pinisoli</name>
    <dbReference type="NCBI Taxonomy" id="2835040"/>
    <lineage>
        <taxon>Bacteria</taxon>
        <taxon>Pseudomonadati</taxon>
        <taxon>Pseudomonadota</taxon>
        <taxon>Alphaproteobacteria</taxon>
        <taxon>Acetobacterales</taxon>
        <taxon>Roseomonadaceae</taxon>
        <taxon>Roseococcus</taxon>
    </lineage>
</organism>
<keyword evidence="7 8" id="KW-0472">Membrane</keyword>
<dbReference type="InterPro" id="IPR038731">
    <property type="entry name" value="RgtA/B/C-like"/>
</dbReference>
<dbReference type="GO" id="GO:0016757">
    <property type="term" value="F:glycosyltransferase activity"/>
    <property type="evidence" value="ECO:0007669"/>
    <property type="project" value="UniProtKB-KW"/>
</dbReference>
<dbReference type="Proteomes" id="UP000766336">
    <property type="component" value="Unassembled WGS sequence"/>
</dbReference>
<evidence type="ECO:0000256" key="1">
    <source>
        <dbReference type="ARBA" id="ARBA00004651"/>
    </source>
</evidence>
<gene>
    <name evidence="10" type="ORF">KHU32_17285</name>
</gene>
<keyword evidence="5 8" id="KW-0812">Transmembrane</keyword>
<feature type="domain" description="Glycosyltransferase RgtA/B/C/D-like" evidence="9">
    <location>
        <begin position="67"/>
        <end position="213"/>
    </location>
</feature>
<comment type="caution">
    <text evidence="10">The sequence shown here is derived from an EMBL/GenBank/DDBJ whole genome shotgun (WGS) entry which is preliminary data.</text>
</comment>
<evidence type="ECO:0000256" key="6">
    <source>
        <dbReference type="ARBA" id="ARBA00022989"/>
    </source>
</evidence>
<evidence type="ECO:0000256" key="5">
    <source>
        <dbReference type="ARBA" id="ARBA00022692"/>
    </source>
</evidence>
<evidence type="ECO:0000256" key="2">
    <source>
        <dbReference type="ARBA" id="ARBA00022475"/>
    </source>
</evidence>
<feature type="transmembrane region" description="Helical" evidence="8">
    <location>
        <begin position="257"/>
        <end position="281"/>
    </location>
</feature>
<name>A0ABS5QH46_9PROT</name>
<feature type="transmembrane region" description="Helical" evidence="8">
    <location>
        <begin position="293"/>
        <end position="313"/>
    </location>
</feature>
<dbReference type="RefSeq" id="WP_213671395.1">
    <property type="nucleotide sequence ID" value="NZ_JAHCDA010000003.1"/>
</dbReference>
<evidence type="ECO:0000256" key="4">
    <source>
        <dbReference type="ARBA" id="ARBA00022679"/>
    </source>
</evidence>
<keyword evidence="4 10" id="KW-0808">Transferase</keyword>
<feature type="transmembrane region" description="Helical" evidence="8">
    <location>
        <begin position="89"/>
        <end position="107"/>
    </location>
</feature>
<comment type="subcellular location">
    <subcellularLocation>
        <location evidence="1">Cell membrane</location>
        <topology evidence="1">Multi-pass membrane protein</topology>
    </subcellularLocation>
</comment>
<dbReference type="EMBL" id="JAHCDA010000003">
    <property type="protein sequence ID" value="MBS7812708.1"/>
    <property type="molecule type" value="Genomic_DNA"/>
</dbReference>
<feature type="transmembrane region" description="Helical" evidence="8">
    <location>
        <begin position="164"/>
        <end position="193"/>
    </location>
</feature>
<sequence length="499" mass="54497">MSNETVVPERPRLRWVLALLLLPLLVAGMRWASFLPSVIDWDESLYILQAREWLRGNWPLSGVWDMHPVGAPAAIAGAFLLGGESLQTVRFLGTFCVTATGYGLILVTRRLGAPRSLGYAAALLYAAHSLVLGGLASNTEIIFAPLVVFALAIALSEGRPWPRLIGMGVLIGLALLIKPVVTPEGCLIFALFAWPTLRARQWLPLLRYAAAYAALCLGPTLIVAVIYALRGEFGTWWGSTILAPLHYAAGRIPTEQMLWRITLAALALRWLLALAVASLLFSWRDPVLRRLSLLGSAWLAAAALAVAGPGFFFPHYFLISIPPLALLAATGAYAFTRFAAGHRGRLLLGVAVIAICADLVATDLSPRLSRGFAMGSPDTPRRMAAMMNDELQPGDTIFVPNYQPVVYFLTHARLPTRFPFPVHLTGSFSNLAGVDTDAEVARILASRPRFIVLDRGEWFAMRPSAMSMLTEALQEGYELAASFVEERGTVELWRRVEAE</sequence>
<dbReference type="PANTHER" id="PTHR33908">
    <property type="entry name" value="MANNOSYLTRANSFERASE YKCB-RELATED"/>
    <property type="match status" value="1"/>
</dbReference>
<feature type="transmembrane region" description="Helical" evidence="8">
    <location>
        <begin position="319"/>
        <end position="339"/>
    </location>
</feature>
<evidence type="ECO:0000313" key="10">
    <source>
        <dbReference type="EMBL" id="MBS7812708.1"/>
    </source>
</evidence>
<evidence type="ECO:0000256" key="8">
    <source>
        <dbReference type="SAM" id="Phobius"/>
    </source>
</evidence>
<feature type="transmembrane region" description="Helical" evidence="8">
    <location>
        <begin position="205"/>
        <end position="229"/>
    </location>
</feature>
<dbReference type="EC" id="2.4.-.-" evidence="10"/>
<keyword evidence="2" id="KW-1003">Cell membrane</keyword>
<reference evidence="10 11" key="1">
    <citation type="submission" date="2021-05" db="EMBL/GenBank/DDBJ databases">
        <title>Roseococcus sp. XZZS9, whole genome shotgun sequencing project.</title>
        <authorList>
            <person name="Zhao G."/>
            <person name="Shen L."/>
        </authorList>
    </citation>
    <scope>NUCLEOTIDE SEQUENCE [LARGE SCALE GENOMIC DNA]</scope>
    <source>
        <strain evidence="10 11">XZZS9</strain>
    </source>
</reference>
<feature type="transmembrane region" description="Helical" evidence="8">
    <location>
        <begin position="119"/>
        <end position="152"/>
    </location>
</feature>
<accession>A0ABS5QH46</accession>
<dbReference type="InterPro" id="IPR050297">
    <property type="entry name" value="LipidA_mod_glycosyltrf_83"/>
</dbReference>
<evidence type="ECO:0000256" key="7">
    <source>
        <dbReference type="ARBA" id="ARBA00023136"/>
    </source>
</evidence>
<dbReference type="PANTHER" id="PTHR33908:SF11">
    <property type="entry name" value="MEMBRANE PROTEIN"/>
    <property type="match status" value="1"/>
</dbReference>
<keyword evidence="11" id="KW-1185">Reference proteome</keyword>
<evidence type="ECO:0000256" key="3">
    <source>
        <dbReference type="ARBA" id="ARBA00022676"/>
    </source>
</evidence>
<proteinExistence type="predicted"/>